<dbReference type="SMART" id="SM00642">
    <property type="entry name" value="Aamy"/>
    <property type="match status" value="1"/>
</dbReference>
<keyword evidence="7 10" id="KW-0808">Transferase</keyword>
<dbReference type="Proteomes" id="UP000198994">
    <property type="component" value="Unassembled WGS sequence"/>
</dbReference>
<comment type="pathway">
    <text evidence="3 10">Glycan biosynthesis; glycogen biosynthesis.</text>
</comment>
<dbReference type="PIRSF" id="PIRSF000463">
    <property type="entry name" value="GlgB"/>
    <property type="match status" value="1"/>
</dbReference>
<dbReference type="NCBIfam" id="NF003811">
    <property type="entry name" value="PRK05402.1"/>
    <property type="match status" value="1"/>
</dbReference>
<comment type="catalytic activity">
    <reaction evidence="1 10">
        <text>Transfers a segment of a (1-&gt;4)-alpha-D-glucan chain to a primary hydroxy group in a similar glucan chain.</text>
        <dbReference type="EC" id="2.4.1.18"/>
    </reaction>
</comment>
<evidence type="ECO:0000256" key="8">
    <source>
        <dbReference type="ARBA" id="ARBA00023056"/>
    </source>
</evidence>
<dbReference type="SUPFAM" id="SSF51011">
    <property type="entry name" value="Glycosyl hydrolase domain"/>
    <property type="match status" value="1"/>
</dbReference>
<dbReference type="GO" id="GO:0005978">
    <property type="term" value="P:glycogen biosynthetic process"/>
    <property type="evidence" value="ECO:0007669"/>
    <property type="project" value="UniProtKB-UniRule"/>
</dbReference>
<comment type="similarity">
    <text evidence="4 10">Belongs to the glycosyl hydrolase 13 family. GlgB subfamily.</text>
</comment>
<dbReference type="InterPro" id="IPR014756">
    <property type="entry name" value="Ig_E-set"/>
</dbReference>
<feature type="active site" description="Proton donor" evidence="10 11">
    <location>
        <position position="459"/>
    </location>
</feature>
<dbReference type="EMBL" id="FNAV01000009">
    <property type="protein sequence ID" value="SDE91090.1"/>
    <property type="molecule type" value="Genomic_DNA"/>
</dbReference>
<evidence type="ECO:0000259" key="12">
    <source>
        <dbReference type="SMART" id="SM00642"/>
    </source>
</evidence>
<dbReference type="FunFam" id="3.20.20.80:FF:000003">
    <property type="entry name" value="1,4-alpha-glucan branching enzyme GlgB"/>
    <property type="match status" value="1"/>
</dbReference>
<keyword evidence="6 10" id="KW-0328">Glycosyltransferase</keyword>
<dbReference type="InterPro" id="IPR017853">
    <property type="entry name" value="GH"/>
</dbReference>
<dbReference type="RefSeq" id="WP_089960691.1">
    <property type="nucleotide sequence ID" value="NZ_FNAV01000009.1"/>
</dbReference>
<evidence type="ECO:0000256" key="5">
    <source>
        <dbReference type="ARBA" id="ARBA00022600"/>
    </source>
</evidence>
<dbReference type="PANTHER" id="PTHR43651">
    <property type="entry name" value="1,4-ALPHA-GLUCAN-BRANCHING ENZYME"/>
    <property type="match status" value="1"/>
</dbReference>
<accession>A0A1G7GSH4</accession>
<dbReference type="CDD" id="cd02855">
    <property type="entry name" value="E_set_GBE_prok_N"/>
    <property type="match status" value="1"/>
</dbReference>
<dbReference type="AlphaFoldDB" id="A0A1G7GSH4"/>
<evidence type="ECO:0000256" key="3">
    <source>
        <dbReference type="ARBA" id="ARBA00004964"/>
    </source>
</evidence>
<dbReference type="SUPFAM" id="SSF51445">
    <property type="entry name" value="(Trans)glycosidases"/>
    <property type="match status" value="1"/>
</dbReference>
<comment type="function">
    <text evidence="2 10">Catalyzes the formation of the alpha-1,6-glucosidic linkages in glycogen by scission of a 1,4-alpha-linked oligosaccharide from growing alpha-1,4-glucan chains and the subsequent attachment of the oligosaccharide to the alpha-1,6 position.</text>
</comment>
<dbReference type="InterPro" id="IPR006407">
    <property type="entry name" value="GlgB"/>
</dbReference>
<dbReference type="GO" id="GO:0003844">
    <property type="term" value="F:1,4-alpha-glucan branching enzyme activity"/>
    <property type="evidence" value="ECO:0007669"/>
    <property type="project" value="UniProtKB-UniRule"/>
</dbReference>
<dbReference type="InterPro" id="IPR013783">
    <property type="entry name" value="Ig-like_fold"/>
</dbReference>
<dbReference type="NCBIfam" id="NF008967">
    <property type="entry name" value="PRK12313.1"/>
    <property type="match status" value="1"/>
</dbReference>
<dbReference type="Gene3D" id="3.20.20.80">
    <property type="entry name" value="Glycosidases"/>
    <property type="match status" value="1"/>
</dbReference>
<dbReference type="InterPro" id="IPR054169">
    <property type="entry name" value="GlgB_N"/>
</dbReference>
<evidence type="ECO:0000256" key="11">
    <source>
        <dbReference type="PIRSR" id="PIRSR000463-1"/>
    </source>
</evidence>
<evidence type="ECO:0000313" key="14">
    <source>
        <dbReference type="Proteomes" id="UP000198994"/>
    </source>
</evidence>
<comment type="subunit">
    <text evidence="10">Monomer.</text>
</comment>
<feature type="active site" description="Nucleophile" evidence="10 11">
    <location>
        <position position="406"/>
    </location>
</feature>
<dbReference type="Gene3D" id="2.60.40.10">
    <property type="entry name" value="Immunoglobulins"/>
    <property type="match status" value="1"/>
</dbReference>
<dbReference type="CDD" id="cd11322">
    <property type="entry name" value="AmyAc_Glg_BE"/>
    <property type="match status" value="1"/>
</dbReference>
<dbReference type="PANTHER" id="PTHR43651:SF3">
    <property type="entry name" value="1,4-ALPHA-GLUCAN-BRANCHING ENZYME"/>
    <property type="match status" value="1"/>
</dbReference>
<dbReference type="InterPro" id="IPR037439">
    <property type="entry name" value="Branching_enzy"/>
</dbReference>
<evidence type="ECO:0000256" key="6">
    <source>
        <dbReference type="ARBA" id="ARBA00022676"/>
    </source>
</evidence>
<evidence type="ECO:0000256" key="9">
    <source>
        <dbReference type="ARBA" id="ARBA00023277"/>
    </source>
</evidence>
<dbReference type="FunFam" id="2.60.40.10:FF:000169">
    <property type="entry name" value="1,4-alpha-glucan branching enzyme GlgB"/>
    <property type="match status" value="1"/>
</dbReference>
<protein>
    <recommendedName>
        <fullName evidence="10">1,4-alpha-glucan branching enzyme GlgB</fullName>
        <ecNumber evidence="10">2.4.1.18</ecNumber>
    </recommendedName>
    <alternativeName>
        <fullName evidence="10">1,4-alpha-D-glucan:1,4-alpha-D-glucan 6-glucosyl-transferase</fullName>
    </alternativeName>
    <alternativeName>
        <fullName evidence="10">Alpha-(1-&gt;4)-glucan branching enzyme</fullName>
    </alternativeName>
    <alternativeName>
        <fullName evidence="10">Glycogen branching enzyme</fullName>
        <shortName evidence="10">BE</shortName>
    </alternativeName>
</protein>
<gene>
    <name evidence="10" type="primary">glgB</name>
    <name evidence="13" type="ORF">SAMN04488105_109181</name>
</gene>
<dbReference type="InterPro" id="IPR013780">
    <property type="entry name" value="Glyco_hydro_b"/>
</dbReference>
<evidence type="ECO:0000256" key="10">
    <source>
        <dbReference type="HAMAP-Rule" id="MF_00685"/>
    </source>
</evidence>
<evidence type="ECO:0000313" key="13">
    <source>
        <dbReference type="EMBL" id="SDE91090.1"/>
    </source>
</evidence>
<keyword evidence="8 10" id="KW-0320">Glycogen biosynthesis</keyword>
<evidence type="ECO:0000256" key="7">
    <source>
        <dbReference type="ARBA" id="ARBA00022679"/>
    </source>
</evidence>
<keyword evidence="5 10" id="KW-0321">Glycogen metabolism</keyword>
<evidence type="ECO:0000256" key="1">
    <source>
        <dbReference type="ARBA" id="ARBA00000826"/>
    </source>
</evidence>
<dbReference type="OrthoDB" id="9800174at2"/>
<dbReference type="STRING" id="282683.SAMN04488105_109181"/>
<dbReference type="Pfam" id="PF02922">
    <property type="entry name" value="CBM_48"/>
    <property type="match status" value="1"/>
</dbReference>
<keyword evidence="14" id="KW-1185">Reference proteome</keyword>
<name>A0A1G7GSH4_9RHOB</name>
<dbReference type="InterPro" id="IPR006048">
    <property type="entry name" value="A-amylase/branching_C"/>
</dbReference>
<proteinExistence type="inferred from homology"/>
<organism evidence="13 14">
    <name type="scientific">Salipiger thiooxidans</name>
    <dbReference type="NCBI Taxonomy" id="282683"/>
    <lineage>
        <taxon>Bacteria</taxon>
        <taxon>Pseudomonadati</taxon>
        <taxon>Pseudomonadota</taxon>
        <taxon>Alphaproteobacteria</taxon>
        <taxon>Rhodobacterales</taxon>
        <taxon>Roseobacteraceae</taxon>
        <taxon>Salipiger</taxon>
    </lineage>
</organism>
<dbReference type="GO" id="GO:0004553">
    <property type="term" value="F:hydrolase activity, hydrolyzing O-glycosyl compounds"/>
    <property type="evidence" value="ECO:0007669"/>
    <property type="project" value="InterPro"/>
</dbReference>
<dbReference type="EC" id="2.4.1.18" evidence="10"/>
<dbReference type="UniPathway" id="UPA00164"/>
<dbReference type="GO" id="GO:0043169">
    <property type="term" value="F:cation binding"/>
    <property type="evidence" value="ECO:0007669"/>
    <property type="project" value="InterPro"/>
</dbReference>
<reference evidence="14" key="1">
    <citation type="submission" date="2016-10" db="EMBL/GenBank/DDBJ databases">
        <authorList>
            <person name="Varghese N."/>
            <person name="Submissions S."/>
        </authorList>
    </citation>
    <scope>NUCLEOTIDE SEQUENCE [LARGE SCALE GENOMIC DNA]</scope>
    <source>
        <strain evidence="14">DSM 10146</strain>
    </source>
</reference>
<dbReference type="InterPro" id="IPR004193">
    <property type="entry name" value="Glyco_hydro_13_N"/>
</dbReference>
<dbReference type="InterPro" id="IPR006047">
    <property type="entry name" value="GH13_cat_dom"/>
</dbReference>
<sequence>MTDAKHPPASEFQRLIQGQHDDPFGLLGPRGSGNDRHVTAFDPGAEKMFACTTDARHRLDPVPDAPGVFHGPVPGDGHYWLRGEAKGEHWEFEDVYRFGTVLGEIDEYLLGEGSHLRLWEVLGAHVMQHEGMWGTHFAVWAPNARRVSVVGDFNWWNGLRHAMRRRGATGVWEIFIPYVADGAFYRYEIVGPDGTVQPRKADPVGFGSEHPPANASIVRDISGYGWSDEEWITTRSEAQRRDAPISIYEVHLPSWRRKDWGRPISYVEAARELVSYVKEMGFTHIELMPISEYPFDGSWGYQPIGMFAPTIRCGLPHEFRDLVNAAHLEGLGVILDWVPGHFPSDPHGLGRFDGTALYEHADPREGFHKDWNTLIYNYGRAEVSNFLTANALFWLDEFHADGLRVDAVASMLYRDYSRNAGEWVPNKDGGRENYEAIAVLQRMNTATYGEHPGIMTVAEESTAYPGVSQPVDQGGLGFGFKWNMGWMNDTLEYIKKDPVYRSYHHHQMTFGLVYAFSENFILPISHDEVVHGKGSMIGKMPGNDWEKFANLRAYYGFMWGHPGKKLLFMGQELAQRSEWNHDAQVDWDCLGDARHEGIQRLVRDLNHLYRDTPAMHVKDCFEDGFQWIVGGDQQNSVFAWVRRGGPDDPEVVVICNFTPQEHPDYRMGMPSAGRWREVINSDAEIYGGENRGNYGSVEAHEGEMHGQPAHADVTVPPLSTVWLMRDTD</sequence>
<dbReference type="NCBIfam" id="TIGR01515">
    <property type="entry name" value="branching_enzym"/>
    <property type="match status" value="1"/>
</dbReference>
<dbReference type="Gene3D" id="2.60.40.1180">
    <property type="entry name" value="Golgi alpha-mannosidase II"/>
    <property type="match status" value="1"/>
</dbReference>
<evidence type="ECO:0000256" key="2">
    <source>
        <dbReference type="ARBA" id="ARBA00002953"/>
    </source>
</evidence>
<dbReference type="Pfam" id="PF22019">
    <property type="entry name" value="GlgB_N"/>
    <property type="match status" value="1"/>
</dbReference>
<dbReference type="InterPro" id="IPR044143">
    <property type="entry name" value="GlgB_N_E_set_prok"/>
</dbReference>
<dbReference type="HAMAP" id="MF_00685">
    <property type="entry name" value="GlgB"/>
    <property type="match status" value="1"/>
</dbReference>
<dbReference type="FunFam" id="2.60.40.1180:FF:000002">
    <property type="entry name" value="1,4-alpha-glucan branching enzyme GlgB"/>
    <property type="match status" value="1"/>
</dbReference>
<feature type="domain" description="Glycosyl hydrolase family 13 catalytic" evidence="12">
    <location>
        <begin position="249"/>
        <end position="594"/>
    </location>
</feature>
<evidence type="ECO:0000256" key="4">
    <source>
        <dbReference type="ARBA" id="ARBA00009000"/>
    </source>
</evidence>
<keyword evidence="9 10" id="KW-0119">Carbohydrate metabolism</keyword>
<dbReference type="SUPFAM" id="SSF81296">
    <property type="entry name" value="E set domains"/>
    <property type="match status" value="1"/>
</dbReference>
<dbReference type="GO" id="GO:0005829">
    <property type="term" value="C:cytosol"/>
    <property type="evidence" value="ECO:0007669"/>
    <property type="project" value="TreeGrafter"/>
</dbReference>
<dbReference type="Pfam" id="PF02806">
    <property type="entry name" value="Alpha-amylase_C"/>
    <property type="match status" value="1"/>
</dbReference>